<dbReference type="GeneID" id="301039956"/>
<reference evidence="2 3" key="1">
    <citation type="submission" date="2019-02" db="EMBL/GenBank/DDBJ databases">
        <title>Current taxonomic status of genus Agrobacterium and description of Agrobacterium cavarae sp. nov. isolated from maize roots.</title>
        <authorList>
            <person name="Flores-Felix J.D."/>
            <person name="Menendez E."/>
            <person name="Ramirez-Bahena M.H."/>
            <person name="Garcia-Fraile P."/>
            <person name="Velazquez E."/>
        </authorList>
    </citation>
    <scope>NUCLEOTIDE SEQUENCE [LARGE SCALE GENOMIC DNA]</scope>
    <source>
        <strain evidence="2 3">RZME10</strain>
    </source>
</reference>
<dbReference type="Gene3D" id="1.10.10.10">
    <property type="entry name" value="Winged helix-like DNA-binding domain superfamily/Winged helix DNA-binding domain"/>
    <property type="match status" value="1"/>
</dbReference>
<dbReference type="Proteomes" id="UP000294239">
    <property type="component" value="Unassembled WGS sequence"/>
</dbReference>
<dbReference type="SUPFAM" id="SSF46785">
    <property type="entry name" value="Winged helix' DNA-binding domain"/>
    <property type="match status" value="1"/>
</dbReference>
<name>A0ABY1YEV9_9HYPH</name>
<accession>A0ABY1YEV9</accession>
<comment type="caution">
    <text evidence="2">The sequence shown here is derived from an EMBL/GenBank/DDBJ whole genome shotgun (WGS) entry which is preliminary data.</text>
</comment>
<dbReference type="InterPro" id="IPR043129">
    <property type="entry name" value="ATPase_NBD"/>
</dbReference>
<sequence length="382" mass="40767">MLVPASRLKLLKKAAVLAAVRHKPGVSRRELARQLESTDSNLSRITRELIADGFLLERATSPKAVRGRPNVGLYLNGTNIFLLCIVLSKYEQKISIINLLGQRIVEDIVSGELDNLAINLLKKCSEITDRLASQPNLGYRKLCGIELVSSPDLNIPGELDTEAWLSVLASEIETRFFAPVSRAAIADALHIAETRQEAIIPKSPSIMVHAGFSIDVSLIVVTENSSRSTFEGRLDKLKTIYDPVSNCWQPLDTVASAGAVLKRLGHLDQMDGSGQDGLRLGVPHAIRQANARDRRAIRVFRDAGAALGSALAGLLAILSPAHIIVAGPLAAATPFVEGLVSALPENDGADNGLVTVDVSKLSDLGAAESAGLEALVFSSSLL</sequence>
<organism evidence="2 3">
    <name type="scientific">Agrobacterium cavarae</name>
    <dbReference type="NCBI Taxonomy" id="2528239"/>
    <lineage>
        <taxon>Bacteria</taxon>
        <taxon>Pseudomonadati</taxon>
        <taxon>Pseudomonadota</taxon>
        <taxon>Alphaproteobacteria</taxon>
        <taxon>Hyphomicrobiales</taxon>
        <taxon>Rhizobiaceae</taxon>
        <taxon>Rhizobium/Agrobacterium group</taxon>
        <taxon>Agrobacterium</taxon>
    </lineage>
</organism>
<evidence type="ECO:0000256" key="1">
    <source>
        <dbReference type="ARBA" id="ARBA00006479"/>
    </source>
</evidence>
<proteinExistence type="inferred from homology"/>
<protein>
    <submittedName>
        <fullName evidence="2">MarR family transcriptional regulator</fullName>
    </submittedName>
</protein>
<dbReference type="EMBL" id="SISF01000020">
    <property type="protein sequence ID" value="TBN18468.1"/>
    <property type="molecule type" value="Genomic_DNA"/>
</dbReference>
<keyword evidence="3" id="KW-1185">Reference proteome</keyword>
<dbReference type="InterPro" id="IPR000600">
    <property type="entry name" value="ROK"/>
</dbReference>
<evidence type="ECO:0000313" key="3">
    <source>
        <dbReference type="Proteomes" id="UP000294239"/>
    </source>
</evidence>
<comment type="similarity">
    <text evidence="1">Belongs to the ROK (NagC/XylR) family.</text>
</comment>
<dbReference type="PANTHER" id="PTHR18964:SF149">
    <property type="entry name" value="BIFUNCTIONAL UDP-N-ACETYLGLUCOSAMINE 2-EPIMERASE_N-ACETYLMANNOSAMINE KINASE"/>
    <property type="match status" value="1"/>
</dbReference>
<dbReference type="InterPro" id="IPR036390">
    <property type="entry name" value="WH_DNA-bd_sf"/>
</dbReference>
<dbReference type="RefSeq" id="WP_111850962.1">
    <property type="nucleotide sequence ID" value="NZ_SISF01000020.1"/>
</dbReference>
<dbReference type="InterPro" id="IPR036388">
    <property type="entry name" value="WH-like_DNA-bd_sf"/>
</dbReference>
<gene>
    <name evidence="2" type="ORF">EYC79_02070</name>
</gene>
<dbReference type="Gene3D" id="3.30.420.40">
    <property type="match status" value="1"/>
</dbReference>
<dbReference type="PANTHER" id="PTHR18964">
    <property type="entry name" value="ROK (REPRESSOR, ORF, KINASE) FAMILY"/>
    <property type="match status" value="1"/>
</dbReference>
<evidence type="ECO:0000313" key="2">
    <source>
        <dbReference type="EMBL" id="TBN18468.1"/>
    </source>
</evidence>
<dbReference type="SUPFAM" id="SSF53067">
    <property type="entry name" value="Actin-like ATPase domain"/>
    <property type="match status" value="1"/>
</dbReference>